<evidence type="ECO:0000313" key="1">
    <source>
        <dbReference type="EMBL" id="CAB4955836.1"/>
    </source>
</evidence>
<dbReference type="AlphaFoldDB" id="A0A6J7KJ37"/>
<name>A0A6J7KJ37_9ZZZZ</name>
<organism evidence="1">
    <name type="scientific">freshwater metagenome</name>
    <dbReference type="NCBI Taxonomy" id="449393"/>
    <lineage>
        <taxon>unclassified sequences</taxon>
        <taxon>metagenomes</taxon>
        <taxon>ecological metagenomes</taxon>
    </lineage>
</organism>
<sequence length="148" mass="17334">MGFLSLWCRQRCASATDLTSRARKWRSPSVRGVLGLVTCWQAFERMRFERTARFDSDFESLPAKHQQQFRALVSDFHQACVTHVETGGRSPWPKRLRIRRLTGAPPIWEVTWSFASPDGRATFEFVNRDGEVRVLWRRIVDHGVFRRP</sequence>
<gene>
    <name evidence="1" type="ORF">UFOPK3772_01852</name>
</gene>
<protein>
    <submittedName>
        <fullName evidence="1">Unannotated protein</fullName>
    </submittedName>
</protein>
<proteinExistence type="predicted"/>
<reference evidence="1" key="1">
    <citation type="submission" date="2020-05" db="EMBL/GenBank/DDBJ databases">
        <authorList>
            <person name="Chiriac C."/>
            <person name="Salcher M."/>
            <person name="Ghai R."/>
            <person name="Kavagutti S V."/>
        </authorList>
    </citation>
    <scope>NUCLEOTIDE SEQUENCE</scope>
</reference>
<dbReference type="EMBL" id="CAFBNE010000059">
    <property type="protein sequence ID" value="CAB4955836.1"/>
    <property type="molecule type" value="Genomic_DNA"/>
</dbReference>
<accession>A0A6J7KJ37</accession>